<organism evidence="2 3">
    <name type="scientific">Sinanodonta woodiana</name>
    <name type="common">Chinese pond mussel</name>
    <name type="synonym">Anodonta woodiana</name>
    <dbReference type="NCBI Taxonomy" id="1069815"/>
    <lineage>
        <taxon>Eukaryota</taxon>
        <taxon>Metazoa</taxon>
        <taxon>Spiralia</taxon>
        <taxon>Lophotrochozoa</taxon>
        <taxon>Mollusca</taxon>
        <taxon>Bivalvia</taxon>
        <taxon>Autobranchia</taxon>
        <taxon>Heteroconchia</taxon>
        <taxon>Palaeoheterodonta</taxon>
        <taxon>Unionida</taxon>
        <taxon>Unionoidea</taxon>
        <taxon>Unionidae</taxon>
        <taxon>Unioninae</taxon>
        <taxon>Sinanodonta</taxon>
    </lineage>
</organism>
<protein>
    <submittedName>
        <fullName evidence="2">Uncharacterized protein</fullName>
    </submittedName>
</protein>
<feature type="compositionally biased region" description="Polar residues" evidence="1">
    <location>
        <begin position="129"/>
        <end position="146"/>
    </location>
</feature>
<evidence type="ECO:0000256" key="1">
    <source>
        <dbReference type="SAM" id="MobiDB-lite"/>
    </source>
</evidence>
<comment type="caution">
    <text evidence="2">The sequence shown here is derived from an EMBL/GenBank/DDBJ whole genome shotgun (WGS) entry which is preliminary data.</text>
</comment>
<gene>
    <name evidence="2" type="ORF">ACJMK2_027492</name>
</gene>
<dbReference type="Proteomes" id="UP001634394">
    <property type="component" value="Unassembled WGS sequence"/>
</dbReference>
<keyword evidence="3" id="KW-1185">Reference proteome</keyword>
<accession>A0ABD3XQ26</accession>
<proteinExistence type="predicted"/>
<feature type="compositionally biased region" description="Polar residues" evidence="1">
    <location>
        <begin position="153"/>
        <end position="162"/>
    </location>
</feature>
<feature type="compositionally biased region" description="Low complexity" evidence="1">
    <location>
        <begin position="118"/>
        <end position="128"/>
    </location>
</feature>
<feature type="region of interest" description="Disordered" evidence="1">
    <location>
        <begin position="118"/>
        <end position="162"/>
    </location>
</feature>
<dbReference type="AlphaFoldDB" id="A0ABD3XQ26"/>
<evidence type="ECO:0000313" key="3">
    <source>
        <dbReference type="Proteomes" id="UP001634394"/>
    </source>
</evidence>
<dbReference type="EMBL" id="JBJQND010000002">
    <property type="protein sequence ID" value="KAL3887553.1"/>
    <property type="molecule type" value="Genomic_DNA"/>
</dbReference>
<reference evidence="2 3" key="1">
    <citation type="submission" date="2024-11" db="EMBL/GenBank/DDBJ databases">
        <title>Chromosome-level genome assembly of the freshwater bivalve Anodonta woodiana.</title>
        <authorList>
            <person name="Chen X."/>
        </authorList>
    </citation>
    <scope>NUCLEOTIDE SEQUENCE [LARGE SCALE GENOMIC DNA]</scope>
    <source>
        <strain evidence="2">MN2024</strain>
        <tissue evidence="2">Gills</tissue>
    </source>
</reference>
<evidence type="ECO:0000313" key="2">
    <source>
        <dbReference type="EMBL" id="KAL3887553.1"/>
    </source>
</evidence>
<name>A0ABD3XQ26_SINWO</name>
<sequence length="193" mass="21567">MTASQELITGPHQTIHGRVGQAVNFTWGHISGYVRFTALLEWCFNEGYIVGKDVLDKIFRNLPDYRNRVAEIDGGISLYNVTTVESGDYKLSTFIGIDKTAQQTYRLIVIPDINTSTTNPTNKTLSTTQPNTYKQRHNSATTTQPLAQPDDNAVTNQQYTPSQRHGDVEIISQLDDNAVTNQPNTRLVDFTST</sequence>